<keyword evidence="5 9" id="KW-0418">Kinase</keyword>
<keyword evidence="6" id="KW-0067">ATP-binding</keyword>
<evidence type="ECO:0000256" key="6">
    <source>
        <dbReference type="ARBA" id="ARBA00022840"/>
    </source>
</evidence>
<proteinExistence type="predicted"/>
<dbReference type="SMART" id="SM00387">
    <property type="entry name" value="HATPase_c"/>
    <property type="match status" value="1"/>
</dbReference>
<sequence length="469" mass="54112">MPERASVEYAPLCLEYSRASAIQRRILEKIDDYAEYNFSSLQSTALNVFFDLAQEFDSFRDLMTVCTLVPKVFFDLECTLYLFLEEKVEHFRVCYDSRQPKPAADIPFFISPTAHGGHYYLPIHGNIELQNYLPLKLDGNLIGILDIFPEQSLNEHDRLFFEKYANRIGFQLHSKMISQKNQEHLHFIRSLVKDIGHNVVVPNMYFKLFYRRLEGTINALGELSRDFSAMSSHQDAASLHAAHGRLLDNRLTYIHDALQDQFREILRHYDNTSLFLETLLRRSHFEQGRYVLEKRTCNFKSQIIDPQTERFKSEFEARGIEIAWAGIPDKEIEVVVDVGLINQVYANLFSNAVKYTAPVRDICGREVKFISYGWQDMPNFFGQGRDGIKLNVFSTGPHISEDERNMLFEEGFRAGNVDDEPGTGHGLFFIRQIIELHGGRMGYEPTPMGNNFYFILPRDPSDGSPSAPL</sequence>
<dbReference type="GO" id="GO:0005524">
    <property type="term" value="F:ATP binding"/>
    <property type="evidence" value="ECO:0007669"/>
    <property type="project" value="UniProtKB-KW"/>
</dbReference>
<dbReference type="GO" id="GO:0004673">
    <property type="term" value="F:protein histidine kinase activity"/>
    <property type="evidence" value="ECO:0007669"/>
    <property type="project" value="UniProtKB-EC"/>
</dbReference>
<protein>
    <recommendedName>
        <fullName evidence="2">histidine kinase</fullName>
        <ecNumber evidence="2">2.7.13.3</ecNumber>
    </recommendedName>
</protein>
<keyword evidence="10" id="KW-1185">Reference proteome</keyword>
<dbReference type="PROSITE" id="PS50109">
    <property type="entry name" value="HIS_KIN"/>
    <property type="match status" value="1"/>
</dbReference>
<evidence type="ECO:0000256" key="1">
    <source>
        <dbReference type="ARBA" id="ARBA00000085"/>
    </source>
</evidence>
<evidence type="ECO:0000313" key="10">
    <source>
        <dbReference type="Proteomes" id="UP000198771"/>
    </source>
</evidence>
<evidence type="ECO:0000256" key="2">
    <source>
        <dbReference type="ARBA" id="ARBA00012438"/>
    </source>
</evidence>
<evidence type="ECO:0000313" key="9">
    <source>
        <dbReference type="EMBL" id="SDB20395.1"/>
    </source>
</evidence>
<dbReference type="Pfam" id="PF02518">
    <property type="entry name" value="HATPase_c"/>
    <property type="match status" value="1"/>
</dbReference>
<dbReference type="SUPFAM" id="SSF55874">
    <property type="entry name" value="ATPase domain of HSP90 chaperone/DNA topoisomerase II/histidine kinase"/>
    <property type="match status" value="1"/>
</dbReference>
<keyword evidence="7" id="KW-0902">Two-component regulatory system</keyword>
<dbReference type="PANTHER" id="PTHR42878:SF7">
    <property type="entry name" value="SENSOR HISTIDINE KINASE GLRK"/>
    <property type="match status" value="1"/>
</dbReference>
<reference evidence="9 10" key="1">
    <citation type="submission" date="2016-10" db="EMBL/GenBank/DDBJ databases">
        <authorList>
            <person name="de Groot N.N."/>
        </authorList>
    </citation>
    <scope>NUCLEOTIDE SEQUENCE [LARGE SCALE GENOMIC DNA]</scope>
    <source>
        <strain evidence="9 10">ASO4-2</strain>
    </source>
</reference>
<dbReference type="EMBL" id="FMXO01000005">
    <property type="protein sequence ID" value="SDB20395.1"/>
    <property type="molecule type" value="Genomic_DNA"/>
</dbReference>
<dbReference type="STRING" id="617002.SAMN05660653_00967"/>
<dbReference type="Proteomes" id="UP000198771">
    <property type="component" value="Unassembled WGS sequence"/>
</dbReference>
<evidence type="ECO:0000256" key="3">
    <source>
        <dbReference type="ARBA" id="ARBA00022679"/>
    </source>
</evidence>
<dbReference type="InterPro" id="IPR050351">
    <property type="entry name" value="BphY/WalK/GraS-like"/>
</dbReference>
<comment type="catalytic activity">
    <reaction evidence="1">
        <text>ATP + protein L-histidine = ADP + protein N-phospho-L-histidine.</text>
        <dbReference type="EC" id="2.7.13.3"/>
    </reaction>
</comment>
<name>A0A1G6BIE7_9BACT</name>
<evidence type="ECO:0000256" key="7">
    <source>
        <dbReference type="ARBA" id="ARBA00023012"/>
    </source>
</evidence>
<dbReference type="AlphaFoldDB" id="A0A1G6BIE7"/>
<dbReference type="Gene3D" id="3.30.565.10">
    <property type="entry name" value="Histidine kinase-like ATPase, C-terminal domain"/>
    <property type="match status" value="1"/>
</dbReference>
<dbReference type="InterPro" id="IPR036890">
    <property type="entry name" value="HATPase_C_sf"/>
</dbReference>
<dbReference type="PANTHER" id="PTHR42878">
    <property type="entry name" value="TWO-COMPONENT HISTIDINE KINASE"/>
    <property type="match status" value="1"/>
</dbReference>
<dbReference type="GO" id="GO:0030295">
    <property type="term" value="F:protein kinase activator activity"/>
    <property type="evidence" value="ECO:0007669"/>
    <property type="project" value="TreeGrafter"/>
</dbReference>
<evidence type="ECO:0000259" key="8">
    <source>
        <dbReference type="PROSITE" id="PS50109"/>
    </source>
</evidence>
<evidence type="ECO:0000256" key="5">
    <source>
        <dbReference type="ARBA" id="ARBA00022777"/>
    </source>
</evidence>
<organism evidence="9 10">
    <name type="scientific">Desulfonatronum thiosulfatophilum</name>
    <dbReference type="NCBI Taxonomy" id="617002"/>
    <lineage>
        <taxon>Bacteria</taxon>
        <taxon>Pseudomonadati</taxon>
        <taxon>Thermodesulfobacteriota</taxon>
        <taxon>Desulfovibrionia</taxon>
        <taxon>Desulfovibrionales</taxon>
        <taxon>Desulfonatronaceae</taxon>
        <taxon>Desulfonatronum</taxon>
    </lineage>
</organism>
<keyword evidence="4" id="KW-0547">Nucleotide-binding</keyword>
<accession>A0A1G6BIE7</accession>
<evidence type="ECO:0000256" key="4">
    <source>
        <dbReference type="ARBA" id="ARBA00022741"/>
    </source>
</evidence>
<dbReference type="GO" id="GO:0000156">
    <property type="term" value="F:phosphorelay response regulator activity"/>
    <property type="evidence" value="ECO:0007669"/>
    <property type="project" value="TreeGrafter"/>
</dbReference>
<dbReference type="InterPro" id="IPR005467">
    <property type="entry name" value="His_kinase_dom"/>
</dbReference>
<dbReference type="InterPro" id="IPR004358">
    <property type="entry name" value="Sig_transdc_His_kin-like_C"/>
</dbReference>
<gene>
    <name evidence="9" type="ORF">SAMN05660653_00967</name>
</gene>
<dbReference type="GO" id="GO:0007234">
    <property type="term" value="P:osmosensory signaling via phosphorelay pathway"/>
    <property type="evidence" value="ECO:0007669"/>
    <property type="project" value="TreeGrafter"/>
</dbReference>
<dbReference type="InterPro" id="IPR003594">
    <property type="entry name" value="HATPase_dom"/>
</dbReference>
<dbReference type="PRINTS" id="PR00344">
    <property type="entry name" value="BCTRLSENSOR"/>
</dbReference>
<feature type="domain" description="Histidine kinase" evidence="8">
    <location>
        <begin position="301"/>
        <end position="460"/>
    </location>
</feature>
<keyword evidence="3" id="KW-0808">Transferase</keyword>
<dbReference type="OrthoDB" id="5469178at2"/>
<dbReference type="EC" id="2.7.13.3" evidence="2"/>